<protein>
    <submittedName>
        <fullName evidence="1">Uncharacterized protein</fullName>
    </submittedName>
</protein>
<reference evidence="1 4" key="1">
    <citation type="submission" date="2016-04" db="EMBL/GenBank/DDBJ databases">
        <title>Genome analyses suggest a sexual origin of heterokaryosis in a supposedly ancient asexual fungus.</title>
        <authorList>
            <person name="Ropars J."/>
            <person name="Sedzielewska K."/>
            <person name="Noel J."/>
            <person name="Charron P."/>
            <person name="Farinelli L."/>
            <person name="Marton T."/>
            <person name="Kruger M."/>
            <person name="Pelin A."/>
            <person name="Brachmann A."/>
            <person name="Corradi N."/>
        </authorList>
    </citation>
    <scope>NUCLEOTIDE SEQUENCE [LARGE SCALE GENOMIC DNA]</scope>
    <source>
        <strain evidence="1 4">A5</strain>
    </source>
</reference>
<dbReference type="VEuPathDB" id="FungiDB:RhiirA1_470746"/>
<sequence>MEFSIWQQNLKFIINNDRDSDVKNFELINVNRAGISYGELDKLEKLYLYPIPKPQWWNATGIGKNYKNAIYVTKLKLSWTENEQIIGEWWIVLINDITYSLRKGMTPLIFLD</sequence>
<proteinExistence type="predicted"/>
<name>A0A2I1F2V9_9GLOM</name>
<dbReference type="Proteomes" id="UP000232722">
    <property type="component" value="Unassembled WGS sequence"/>
</dbReference>
<evidence type="ECO:0000313" key="1">
    <source>
        <dbReference type="EMBL" id="PKC01865.1"/>
    </source>
</evidence>
<gene>
    <name evidence="2" type="ORF">RhiirA1_470746</name>
    <name evidence="1" type="ORF">RhiirA5_426053</name>
</gene>
<dbReference type="EMBL" id="LLXJ01001501">
    <property type="protein sequence ID" value="PKC01865.1"/>
    <property type="molecule type" value="Genomic_DNA"/>
</dbReference>
<reference evidence="2 3" key="4">
    <citation type="submission" date="2017-10" db="EMBL/GenBank/DDBJ databases">
        <title>Genome analyses suggest a sexual origin of heterokaryosis in a supposedly ancient asexual fungus.</title>
        <authorList>
            <person name="Corradi N."/>
            <person name="Sedzielewska K."/>
            <person name="Noel J."/>
            <person name="Charron P."/>
            <person name="Farinelli L."/>
            <person name="Marton T."/>
            <person name="Kruger M."/>
            <person name="Pelin A."/>
            <person name="Brachmann A."/>
            <person name="Corradi N."/>
        </authorList>
    </citation>
    <scope>NUCLEOTIDE SEQUENCE [LARGE SCALE GENOMIC DNA]</scope>
    <source>
        <strain evidence="2 3">A1</strain>
    </source>
</reference>
<dbReference type="AlphaFoldDB" id="A0A2I1F2V9"/>
<organism evidence="1 4">
    <name type="scientific">Rhizophagus irregularis</name>
    <dbReference type="NCBI Taxonomy" id="588596"/>
    <lineage>
        <taxon>Eukaryota</taxon>
        <taxon>Fungi</taxon>
        <taxon>Fungi incertae sedis</taxon>
        <taxon>Mucoromycota</taxon>
        <taxon>Glomeromycotina</taxon>
        <taxon>Glomeromycetes</taxon>
        <taxon>Glomerales</taxon>
        <taxon>Glomeraceae</taxon>
        <taxon>Rhizophagus</taxon>
    </lineage>
</organism>
<reference evidence="1 4" key="2">
    <citation type="submission" date="2017-09" db="EMBL/GenBank/DDBJ databases">
        <title>Extensive intraspecific genome diversity in a model arbuscular mycorrhizal fungus.</title>
        <authorList>
            <person name="Chen E.C."/>
            <person name="Morin E."/>
            <person name="Beaudet D."/>
            <person name="Noel J."/>
            <person name="Ndikumana S."/>
            <person name="Charron P."/>
            <person name="St-Onge C."/>
            <person name="Giorgi J."/>
            <person name="Grigoriev I.V."/>
            <person name="Roux C."/>
            <person name="Martin F.M."/>
            <person name="Corradi N."/>
        </authorList>
    </citation>
    <scope>NUCLEOTIDE SEQUENCE [LARGE SCALE GENOMIC DNA]</scope>
    <source>
        <strain evidence="1 4">A5</strain>
    </source>
</reference>
<dbReference type="Proteomes" id="UP000232688">
    <property type="component" value="Unassembled WGS sequence"/>
</dbReference>
<evidence type="ECO:0000313" key="4">
    <source>
        <dbReference type="Proteomes" id="UP000232722"/>
    </source>
</evidence>
<reference evidence="2 3" key="3">
    <citation type="submission" date="2017-10" db="EMBL/GenBank/DDBJ databases">
        <title>Extensive intraspecific genome diversity in a model arbuscular mycorrhizal fungus.</title>
        <authorList>
            <person name="Chen E.C.H."/>
            <person name="Morin E."/>
            <person name="Baudet D."/>
            <person name="Noel J."/>
            <person name="Ndikumana S."/>
            <person name="Charron P."/>
            <person name="St-Onge C."/>
            <person name="Giorgi J."/>
            <person name="Grigoriev I.V."/>
            <person name="Roux C."/>
            <person name="Martin F.M."/>
            <person name="Corradi N."/>
        </authorList>
    </citation>
    <scope>NUCLEOTIDE SEQUENCE [LARGE SCALE GENOMIC DNA]</scope>
    <source>
        <strain evidence="2 3">A1</strain>
    </source>
</reference>
<accession>A0A2I1F2V9</accession>
<evidence type="ECO:0000313" key="3">
    <source>
        <dbReference type="Proteomes" id="UP000232688"/>
    </source>
</evidence>
<dbReference type="EMBL" id="LLXH01001509">
    <property type="protein sequence ID" value="PKC58583.1"/>
    <property type="molecule type" value="Genomic_DNA"/>
</dbReference>
<comment type="caution">
    <text evidence="1">The sequence shown here is derived from an EMBL/GenBank/DDBJ whole genome shotgun (WGS) entry which is preliminary data.</text>
</comment>
<evidence type="ECO:0000313" key="2">
    <source>
        <dbReference type="EMBL" id="PKC58583.1"/>
    </source>
</evidence>